<evidence type="ECO:0008006" key="5">
    <source>
        <dbReference type="Google" id="ProtNLM"/>
    </source>
</evidence>
<feature type="compositionally biased region" description="Acidic residues" evidence="1">
    <location>
        <begin position="1004"/>
        <end position="1028"/>
    </location>
</feature>
<feature type="compositionally biased region" description="Acidic residues" evidence="1">
    <location>
        <begin position="1063"/>
        <end position="1075"/>
    </location>
</feature>
<keyword evidence="4" id="KW-1185">Reference proteome</keyword>
<organism evidence="3 4">
    <name type="scientific">Plasmodium gonderi</name>
    <dbReference type="NCBI Taxonomy" id="77519"/>
    <lineage>
        <taxon>Eukaryota</taxon>
        <taxon>Sar</taxon>
        <taxon>Alveolata</taxon>
        <taxon>Apicomplexa</taxon>
        <taxon>Aconoidasida</taxon>
        <taxon>Haemosporida</taxon>
        <taxon>Plasmodiidae</taxon>
        <taxon>Plasmodium</taxon>
        <taxon>Plasmodium (Plasmodium)</taxon>
    </lineage>
</organism>
<feature type="compositionally biased region" description="Basic and acidic residues" evidence="1">
    <location>
        <begin position="1043"/>
        <end position="1059"/>
    </location>
</feature>
<protein>
    <recommendedName>
        <fullName evidence="5">Parasite-infected erythrocyte surface protein</fullName>
    </recommendedName>
</protein>
<feature type="chain" id="PRO_5013344858" description="Parasite-infected erythrocyte surface protein" evidence="2">
    <location>
        <begin position="20"/>
        <end position="1130"/>
    </location>
</feature>
<evidence type="ECO:0000313" key="3">
    <source>
        <dbReference type="EMBL" id="GAW80717.1"/>
    </source>
</evidence>
<dbReference type="GeneID" id="39747433"/>
<dbReference type="OrthoDB" id="421979at2759"/>
<feature type="compositionally biased region" description="Basic and acidic residues" evidence="1">
    <location>
        <begin position="355"/>
        <end position="376"/>
    </location>
</feature>
<proteinExistence type="predicted"/>
<dbReference type="AlphaFoldDB" id="A0A1Y1JHM2"/>
<dbReference type="Proteomes" id="UP000195521">
    <property type="component" value="Unassembled WGS sequence"/>
</dbReference>
<feature type="compositionally biased region" description="Polar residues" evidence="1">
    <location>
        <begin position="987"/>
        <end position="997"/>
    </location>
</feature>
<evidence type="ECO:0000313" key="4">
    <source>
        <dbReference type="Proteomes" id="UP000195521"/>
    </source>
</evidence>
<dbReference type="OMA" id="TRNECTH"/>
<reference evidence="4" key="1">
    <citation type="submission" date="2017-04" db="EMBL/GenBank/DDBJ databases">
        <title>Plasmodium gonderi genome.</title>
        <authorList>
            <person name="Arisue N."/>
            <person name="Honma H."/>
            <person name="Kawai S."/>
            <person name="Tougan T."/>
            <person name="Tanabe K."/>
            <person name="Horii T."/>
        </authorList>
    </citation>
    <scope>NUCLEOTIDE SEQUENCE [LARGE SCALE GENOMIC DNA]</scope>
    <source>
        <strain evidence="4">ATCC 30045</strain>
    </source>
</reference>
<accession>A0A1Y1JHM2</accession>
<name>A0A1Y1JHM2_PLAGO</name>
<feature type="compositionally biased region" description="Polar residues" evidence="1">
    <location>
        <begin position="1083"/>
        <end position="1123"/>
    </location>
</feature>
<dbReference type="RefSeq" id="XP_028543306.1">
    <property type="nucleotide sequence ID" value="XM_028687505.1"/>
</dbReference>
<comment type="caution">
    <text evidence="3">The sequence shown here is derived from an EMBL/GenBank/DDBJ whole genome shotgun (WGS) entry which is preliminary data.</text>
</comment>
<feature type="region of interest" description="Disordered" evidence="1">
    <location>
        <begin position="984"/>
        <end position="1028"/>
    </location>
</feature>
<dbReference type="EMBL" id="BDQF01000009">
    <property type="protein sequence ID" value="GAW80717.1"/>
    <property type="molecule type" value="Genomic_DNA"/>
</dbReference>
<feature type="region of interest" description="Disordered" evidence="1">
    <location>
        <begin position="1043"/>
        <end position="1130"/>
    </location>
</feature>
<evidence type="ECO:0000256" key="1">
    <source>
        <dbReference type="SAM" id="MobiDB-lite"/>
    </source>
</evidence>
<sequence length="1130" mass="131392">MNIARRILFSIFAISTTIARCSHIKDKLFKSLKKNTKFIVLNEPILDLGFSEGLLHTVLFDLEIGDNLYTLDEHLLNLNNLNHVNIFQLLLDIYKQLEDKNNQGVENIRYIFLGTAFTRVHPLNLELLLRKFNKYIYNGSNYKNGSIDIEGILFEYNVELKKKKDAMEEMQVMYSRKEEEEHTNDKSKGITAKEHIQRMIQEEMNFFSSDENEISDKFVHPGDTYKGLFIGYRFNDEKSSLSGNNHNMNKDFFFFSLNSGIIMDIFLLRNLCNHIMMNSSINNFKLIRDNIFELSKYVFDYLDVKLTHFENTCLNDENHVHLLDNDGRTKYDAYKYHLVLHLFRDYYNMGNEGNNSKESKGSSSDEKAEPMVDPGDRPSDEEFAHLILSYFNLFYPISTCASYSVRSSSEAFVHYDKYHQISIENDVKLEKYIKETEEINFHSIDEYKMKLNRINKKYDTLLDENENNWTHKNLIIGVVTSEKTENRIGYIKNTYDNKKNNELIFNSYLANKKEGKLKNKNAEIEDNASSAKGHNKNGENILNHNFLKSAFENEEINVQVIYFSDKESKNYDMLHFEDNNDIDSQNGDRFCKKVRNIIYHLYEEYVQKNSPVKFFFISPDNTFVNVKNLIDVMNLTTNQCTHSRGYMYMKYVKYFDHLDENESEFVKNFNNRYLYLYKYIKTTLAKTINALKSYNYVPVYCKDAGAGKVSTGVLNNKHVPFYIGKRYTHNSLTKDEQNVYHYLAGAAGILLNDEAVKKLYFCKNKCVPCPMGSINNVDKMSNADKMTNVERRDTENLFNEDALGLWTKQLNILPINFEGFFPKEPRDYNPHYLNTIVPITFHKLNIDKTVDETKKLFFQHLVNYKKGSNKGIEEDTESCVDYLDRNYKNTIDQIFHFFFYANELHQANSDTDVLKATEYIYNKMSSSKKFKHLFNITSFFKADVEDMIYFQTRASKNDNMKKGNRKEKSYTNNYVHRKESLHHTHNHVGSDSTTGETSPPHDDPMDDLESGEVDDMEDDGDLFDDDDYDHEEYLHGIANHKINGSDRADITPGKKRDSTDAIELGDTDMDDDLDITTDGWDGNNSDLPTDGSDSNNSDLPTDGSDSNNSDLPTDGSDSNNSDLPTDESEL</sequence>
<feature type="region of interest" description="Disordered" evidence="1">
    <location>
        <begin position="354"/>
        <end position="376"/>
    </location>
</feature>
<evidence type="ECO:0000256" key="2">
    <source>
        <dbReference type="SAM" id="SignalP"/>
    </source>
</evidence>
<feature type="signal peptide" evidence="2">
    <location>
        <begin position="1"/>
        <end position="19"/>
    </location>
</feature>
<gene>
    <name evidence="3" type="ORF">PGO_082830</name>
</gene>
<keyword evidence="2" id="KW-0732">Signal</keyword>